<protein>
    <submittedName>
        <fullName evidence="1">Uncharacterized protein</fullName>
    </submittedName>
</protein>
<sequence>MSKELWLTFDNGIETLQLPVNPPELSVGQGSQNDSTDVFNLGEVTILQKPKAMTFGFECFFPLMPGPYLNVTDGQLKEPAYYVEVINKWRASYKPIRFIVTETEINYLCSIEEFSYSERAGDVGTLYYSLSLKEYKVVTPRVLKDVNGVLVYETKPTRPGAI</sequence>
<organism evidence="1 3">
    <name type="scientific">Pelosinus baikalensis</name>
    <dbReference type="NCBI Taxonomy" id="2892015"/>
    <lineage>
        <taxon>Bacteria</taxon>
        <taxon>Bacillati</taxon>
        <taxon>Bacillota</taxon>
        <taxon>Negativicutes</taxon>
        <taxon>Selenomonadales</taxon>
        <taxon>Sporomusaceae</taxon>
        <taxon>Pelosinus</taxon>
    </lineage>
</organism>
<evidence type="ECO:0000313" key="2">
    <source>
        <dbReference type="EMBL" id="MCC5467524.1"/>
    </source>
</evidence>
<keyword evidence="3" id="KW-1185">Reference proteome</keyword>
<gene>
    <name evidence="1" type="ORF">LMF89_04275</name>
    <name evidence="2" type="ORF">LMF89_19490</name>
</gene>
<accession>A0ABS8HN14</accession>
<name>A0ABS8HN14_9FIRM</name>
<comment type="caution">
    <text evidence="1">The sequence shown here is derived from an EMBL/GenBank/DDBJ whole genome shotgun (WGS) entry which is preliminary data.</text>
</comment>
<proteinExistence type="predicted"/>
<dbReference type="EMBL" id="JAJHJB010000003">
    <property type="protein sequence ID" value="MCC5464581.1"/>
    <property type="molecule type" value="Genomic_DNA"/>
</dbReference>
<dbReference type="RefSeq" id="WP_229534013.1">
    <property type="nucleotide sequence ID" value="NZ_JAJHJB010000003.1"/>
</dbReference>
<evidence type="ECO:0000313" key="3">
    <source>
        <dbReference type="Proteomes" id="UP001165492"/>
    </source>
</evidence>
<dbReference type="EMBL" id="JAJHJB010000034">
    <property type="protein sequence ID" value="MCC5467524.1"/>
    <property type="molecule type" value="Genomic_DNA"/>
</dbReference>
<dbReference type="Proteomes" id="UP001165492">
    <property type="component" value="Unassembled WGS sequence"/>
</dbReference>
<reference evidence="1" key="1">
    <citation type="submission" date="2021-11" db="EMBL/GenBank/DDBJ databases">
        <title>Description of a new species Pelosinus isolated from the bottom sediments of Lake Baikal.</title>
        <authorList>
            <person name="Zakharyuk A."/>
        </authorList>
    </citation>
    <scope>NUCLEOTIDE SEQUENCE</scope>
    <source>
        <strain evidence="1">Bkl1</strain>
    </source>
</reference>
<evidence type="ECO:0000313" key="1">
    <source>
        <dbReference type="EMBL" id="MCC5464581.1"/>
    </source>
</evidence>